<evidence type="ECO:0000313" key="3">
    <source>
        <dbReference type="Proteomes" id="UP000604661"/>
    </source>
</evidence>
<dbReference type="InterPro" id="IPR010982">
    <property type="entry name" value="Lambda_DNA-bd_dom_sf"/>
</dbReference>
<accession>A0ABR8F4H7</accession>
<dbReference type="CDD" id="cd00719">
    <property type="entry name" value="GIY-YIG_SF"/>
    <property type="match status" value="1"/>
</dbReference>
<feature type="domain" description="HTH cro/C1-type" evidence="1">
    <location>
        <begin position="113"/>
        <end position="168"/>
    </location>
</feature>
<dbReference type="Pfam" id="PF01381">
    <property type="entry name" value="HTH_3"/>
    <property type="match status" value="1"/>
</dbReference>
<dbReference type="InterPro" id="IPR000305">
    <property type="entry name" value="GIY-YIG_endonuc"/>
</dbReference>
<dbReference type="CDD" id="cd00093">
    <property type="entry name" value="HTH_XRE"/>
    <property type="match status" value="1"/>
</dbReference>
<dbReference type="SMART" id="SM00465">
    <property type="entry name" value="GIYc"/>
    <property type="match status" value="1"/>
</dbReference>
<dbReference type="SUPFAM" id="SSF82771">
    <property type="entry name" value="GIY-YIG endonuclease"/>
    <property type="match status" value="1"/>
</dbReference>
<reference evidence="2 3" key="1">
    <citation type="journal article" date="2020" name="ISME J.">
        <title>Comparative genomics reveals insights into cyanobacterial evolution and habitat adaptation.</title>
        <authorList>
            <person name="Chen M.Y."/>
            <person name="Teng W.K."/>
            <person name="Zhao L."/>
            <person name="Hu C.X."/>
            <person name="Zhou Y.K."/>
            <person name="Han B.P."/>
            <person name="Song L.R."/>
            <person name="Shu W.S."/>
        </authorList>
    </citation>
    <scope>NUCLEOTIDE SEQUENCE [LARGE SCALE GENOMIC DNA]</scope>
    <source>
        <strain evidence="2 3">FACHB-391</strain>
    </source>
</reference>
<sequence>MLNPQAINPLVLPSVSLKERSQLPTTPCIYFAIDSNEVVQYIGRSINPAQRWVSHHKRQALSNHTGVRIAYLEVEVNLLHWVELALIRWFNPPLNYSVEFNELNSCDGYVSRIAKLREEKNLTQRQIAEALGLDVSTVRNWEKSRDGVKMFVRVAKLCELLNCEPKDLYEAVEPEEDAEL</sequence>
<dbReference type="EMBL" id="JACJTE010000039">
    <property type="protein sequence ID" value="MBD2563964.1"/>
    <property type="molecule type" value="Genomic_DNA"/>
</dbReference>
<name>A0ABR8F4H7_NOSLI</name>
<gene>
    <name evidence="2" type="ORF">H6G95_25825</name>
</gene>
<dbReference type="PROSITE" id="PS50943">
    <property type="entry name" value="HTH_CROC1"/>
    <property type="match status" value="1"/>
</dbReference>
<organism evidence="2 3">
    <name type="scientific">Nostoc linckia FACHB-391</name>
    <dbReference type="NCBI Taxonomy" id="2692906"/>
    <lineage>
        <taxon>Bacteria</taxon>
        <taxon>Bacillati</taxon>
        <taxon>Cyanobacteriota</taxon>
        <taxon>Cyanophyceae</taxon>
        <taxon>Nostocales</taxon>
        <taxon>Nostocaceae</taxon>
        <taxon>Nostoc</taxon>
    </lineage>
</organism>
<dbReference type="InterPro" id="IPR035901">
    <property type="entry name" value="GIY-YIG_endonuc_sf"/>
</dbReference>
<dbReference type="InterPro" id="IPR001387">
    <property type="entry name" value="Cro/C1-type_HTH"/>
</dbReference>
<comment type="caution">
    <text evidence="2">The sequence shown here is derived from an EMBL/GenBank/DDBJ whole genome shotgun (WGS) entry which is preliminary data.</text>
</comment>
<dbReference type="SMART" id="SM00530">
    <property type="entry name" value="HTH_XRE"/>
    <property type="match status" value="1"/>
</dbReference>
<dbReference type="RefSeq" id="WP_190899547.1">
    <property type="nucleotide sequence ID" value="NZ_JACJTE010000039.1"/>
</dbReference>
<keyword evidence="3" id="KW-1185">Reference proteome</keyword>
<dbReference type="Gene3D" id="1.10.260.40">
    <property type="entry name" value="lambda repressor-like DNA-binding domains"/>
    <property type="match status" value="1"/>
</dbReference>
<evidence type="ECO:0000313" key="2">
    <source>
        <dbReference type="EMBL" id="MBD2563964.1"/>
    </source>
</evidence>
<dbReference type="Proteomes" id="UP000604661">
    <property type="component" value="Unassembled WGS sequence"/>
</dbReference>
<proteinExistence type="predicted"/>
<evidence type="ECO:0000259" key="1">
    <source>
        <dbReference type="PROSITE" id="PS50943"/>
    </source>
</evidence>
<dbReference type="SUPFAM" id="SSF47413">
    <property type="entry name" value="lambda repressor-like DNA-binding domains"/>
    <property type="match status" value="1"/>
</dbReference>
<protein>
    <submittedName>
        <fullName evidence="2">Helix-turn-helix domain-containing protein</fullName>
    </submittedName>
</protein>